<dbReference type="InterPro" id="IPR001296">
    <property type="entry name" value="Glyco_trans_1"/>
</dbReference>
<organism evidence="5 6">
    <name type="scientific">Candidatus Defluviibacterium haderslevense</name>
    <dbReference type="NCBI Taxonomy" id="2981993"/>
    <lineage>
        <taxon>Bacteria</taxon>
        <taxon>Pseudomonadati</taxon>
        <taxon>Bacteroidota</taxon>
        <taxon>Saprospiria</taxon>
        <taxon>Saprospirales</taxon>
        <taxon>Saprospiraceae</taxon>
        <taxon>Candidatus Defluviibacterium</taxon>
    </lineage>
</organism>
<evidence type="ECO:0000256" key="1">
    <source>
        <dbReference type="ARBA" id="ARBA00022676"/>
    </source>
</evidence>
<feature type="domain" description="Glycosyltransferase subfamily 4-like N-terminal" evidence="4">
    <location>
        <begin position="15"/>
        <end position="166"/>
    </location>
</feature>
<comment type="caution">
    <text evidence="5">The sequence shown here is derived from an EMBL/GenBank/DDBJ whole genome shotgun (WGS) entry which is preliminary data.</text>
</comment>
<evidence type="ECO:0000256" key="2">
    <source>
        <dbReference type="ARBA" id="ARBA00022679"/>
    </source>
</evidence>
<keyword evidence="1" id="KW-0328">Glycosyltransferase</keyword>
<accession>A0A9D7S6B4</accession>
<dbReference type="Pfam" id="PF00534">
    <property type="entry name" value="Glycos_transf_1"/>
    <property type="match status" value="1"/>
</dbReference>
<feature type="domain" description="Glycosyl transferase family 1" evidence="3">
    <location>
        <begin position="188"/>
        <end position="343"/>
    </location>
</feature>
<keyword evidence="2" id="KW-0808">Transferase</keyword>
<sequence>MAKVIIIGPAHPLRGGLASFDERLARAFQANNDEVTIYTFSLQYPSFLFPGTTQYSDEAKPDDLNIKVCINSINPINWWIIGKELKKLKPEIIIVRFWLPFMGPCLGTILRLVRSNHYTKFICIADNVIPHEKRIGDSWFTKYFLKAQDAFITMSEKVNQDLKLFQPTKPSIVVDHPLYDNFGIAIDKITARKKLNIPIEDPIVLFFGFIRKYKGLDLLLEAIPMLENKNIKILVAGEFYEDEKPYLDIIERLNIKNKIYWHTHFISDSEVKYYLSAADVVIQPYKNATQSGVTPLAYHFEIPMIVTNVGALPRLVPHEKVGLVCEPNSSSLAYTIDRFFTLDQNKFIQHIQIEKKKLSWEFLIESIKNLYHDLEK</sequence>
<name>A0A9D7S6B4_9BACT</name>
<dbReference type="AlphaFoldDB" id="A0A9D7S6B4"/>
<evidence type="ECO:0000313" key="5">
    <source>
        <dbReference type="EMBL" id="MBK9716176.1"/>
    </source>
</evidence>
<dbReference type="InterPro" id="IPR028098">
    <property type="entry name" value="Glyco_trans_4-like_N"/>
</dbReference>
<dbReference type="Proteomes" id="UP000808349">
    <property type="component" value="Unassembled WGS sequence"/>
</dbReference>
<dbReference type="Pfam" id="PF13439">
    <property type="entry name" value="Glyco_transf_4"/>
    <property type="match status" value="1"/>
</dbReference>
<dbReference type="GO" id="GO:0016757">
    <property type="term" value="F:glycosyltransferase activity"/>
    <property type="evidence" value="ECO:0007669"/>
    <property type="project" value="UniProtKB-KW"/>
</dbReference>
<reference evidence="5 6" key="1">
    <citation type="submission" date="2020-10" db="EMBL/GenBank/DDBJ databases">
        <title>Connecting structure to function with the recovery of over 1000 high-quality activated sludge metagenome-assembled genomes encoding full-length rRNA genes using long-read sequencing.</title>
        <authorList>
            <person name="Singleton C.M."/>
            <person name="Petriglieri F."/>
            <person name="Kristensen J.M."/>
            <person name="Kirkegaard R.H."/>
            <person name="Michaelsen T.Y."/>
            <person name="Andersen M.H."/>
            <person name="Karst S.M."/>
            <person name="Dueholm M.S."/>
            <person name="Nielsen P.H."/>
            <person name="Albertsen M."/>
        </authorList>
    </citation>
    <scope>NUCLEOTIDE SEQUENCE [LARGE SCALE GENOMIC DNA]</scope>
    <source>
        <strain evidence="5">Ribe_18-Q3-R11-54_BAT3C.373</strain>
    </source>
</reference>
<dbReference type="SUPFAM" id="SSF53756">
    <property type="entry name" value="UDP-Glycosyltransferase/glycogen phosphorylase"/>
    <property type="match status" value="1"/>
</dbReference>
<dbReference type="Gene3D" id="3.40.50.2000">
    <property type="entry name" value="Glycogen Phosphorylase B"/>
    <property type="match status" value="2"/>
</dbReference>
<proteinExistence type="predicted"/>
<evidence type="ECO:0000259" key="3">
    <source>
        <dbReference type="Pfam" id="PF00534"/>
    </source>
</evidence>
<dbReference type="PANTHER" id="PTHR12526">
    <property type="entry name" value="GLYCOSYLTRANSFERASE"/>
    <property type="match status" value="1"/>
</dbReference>
<dbReference type="EMBL" id="JADKFW010000004">
    <property type="protein sequence ID" value="MBK9716176.1"/>
    <property type="molecule type" value="Genomic_DNA"/>
</dbReference>
<evidence type="ECO:0000259" key="4">
    <source>
        <dbReference type="Pfam" id="PF13439"/>
    </source>
</evidence>
<evidence type="ECO:0000313" key="6">
    <source>
        <dbReference type="Proteomes" id="UP000808349"/>
    </source>
</evidence>
<gene>
    <name evidence="5" type="ORF">IPO85_01375</name>
</gene>
<protein>
    <submittedName>
        <fullName evidence="5">Glycosyltransferase</fullName>
    </submittedName>
</protein>
<dbReference type="PANTHER" id="PTHR12526:SF510">
    <property type="entry name" value="D-INOSITOL 3-PHOSPHATE GLYCOSYLTRANSFERASE"/>
    <property type="match status" value="1"/>
</dbReference>